<organism evidence="2 3">
    <name type="scientific">Seiridium unicorne</name>
    <dbReference type="NCBI Taxonomy" id="138068"/>
    <lineage>
        <taxon>Eukaryota</taxon>
        <taxon>Fungi</taxon>
        <taxon>Dikarya</taxon>
        <taxon>Ascomycota</taxon>
        <taxon>Pezizomycotina</taxon>
        <taxon>Sordariomycetes</taxon>
        <taxon>Xylariomycetidae</taxon>
        <taxon>Amphisphaeriales</taxon>
        <taxon>Sporocadaceae</taxon>
        <taxon>Seiridium</taxon>
    </lineage>
</organism>
<dbReference type="InterPro" id="IPR013216">
    <property type="entry name" value="Methyltransf_11"/>
</dbReference>
<dbReference type="Proteomes" id="UP001408356">
    <property type="component" value="Unassembled WGS sequence"/>
</dbReference>
<gene>
    <name evidence="2" type="ORF">SUNI508_05488</name>
</gene>
<evidence type="ECO:0000259" key="1">
    <source>
        <dbReference type="Pfam" id="PF08241"/>
    </source>
</evidence>
<name>A0ABR2V4L7_9PEZI</name>
<comment type="caution">
    <text evidence="2">The sequence shown here is derived from an EMBL/GenBank/DDBJ whole genome shotgun (WGS) entry which is preliminary data.</text>
</comment>
<accession>A0ABR2V4L7</accession>
<dbReference type="InterPro" id="IPR029063">
    <property type="entry name" value="SAM-dependent_MTases_sf"/>
</dbReference>
<evidence type="ECO:0000313" key="2">
    <source>
        <dbReference type="EMBL" id="KAK9421558.1"/>
    </source>
</evidence>
<dbReference type="CDD" id="cd02440">
    <property type="entry name" value="AdoMet_MTases"/>
    <property type="match status" value="1"/>
</dbReference>
<proteinExistence type="predicted"/>
<reference evidence="2 3" key="1">
    <citation type="journal article" date="2024" name="J. Plant Pathol.">
        <title>Sequence and assembly of the genome of Seiridium unicorne, isolate CBS 538.82, causal agent of cypress canker disease.</title>
        <authorList>
            <person name="Scali E."/>
            <person name="Rocca G.D."/>
            <person name="Danti R."/>
            <person name="Garbelotto M."/>
            <person name="Barberini S."/>
            <person name="Baroncelli R."/>
            <person name="Emiliani G."/>
        </authorList>
    </citation>
    <scope>NUCLEOTIDE SEQUENCE [LARGE SCALE GENOMIC DNA]</scope>
    <source>
        <strain evidence="2 3">BM-138-508</strain>
    </source>
</reference>
<protein>
    <recommendedName>
        <fullName evidence="1">Methyltransferase type 11 domain-containing protein</fullName>
    </recommendedName>
</protein>
<evidence type="ECO:0000313" key="3">
    <source>
        <dbReference type="Proteomes" id="UP001408356"/>
    </source>
</evidence>
<keyword evidence="3" id="KW-1185">Reference proteome</keyword>
<dbReference type="PANTHER" id="PTHR43464:SF52">
    <property type="entry name" value="PUTATIVE-RELATED"/>
    <property type="match status" value="1"/>
</dbReference>
<dbReference type="PANTHER" id="PTHR43464">
    <property type="entry name" value="METHYLTRANSFERASE"/>
    <property type="match status" value="1"/>
</dbReference>
<dbReference type="SUPFAM" id="SSF53335">
    <property type="entry name" value="S-adenosyl-L-methionine-dependent methyltransferases"/>
    <property type="match status" value="1"/>
</dbReference>
<dbReference type="Gene3D" id="3.40.50.150">
    <property type="entry name" value="Vaccinia Virus protein VP39"/>
    <property type="match status" value="1"/>
</dbReference>
<dbReference type="EMBL" id="JARVKF010000168">
    <property type="protein sequence ID" value="KAK9421558.1"/>
    <property type="molecule type" value="Genomic_DNA"/>
</dbReference>
<dbReference type="Pfam" id="PF08241">
    <property type="entry name" value="Methyltransf_11"/>
    <property type="match status" value="1"/>
</dbReference>
<sequence length="272" mass="29872">MAVQDPPFNTIKHIPTKEAYDRWASVYDTDGNFLQALDDIEMRSLLPRFEAAIQSRKPWKLVDLGCGTGRNTALLLGIQNAEIAALDASSGMLSVAEQRLSYYLQGEGTGPASLPDHGRLQLGVFDLLASDLPPESAAQADGIISTLVLEHIPLDTFFQHVGRMLKKNGVLLLTNMHAEMGHISQAGFVDTETGEKIRPTSYAHTIEDVVREADRWGLVVDNGHDGDIRESGLEERAVTDDLVARLGPRSRKWVGVTCWFGGLFRKTDMDSG</sequence>
<feature type="domain" description="Methyltransferase type 11" evidence="1">
    <location>
        <begin position="62"/>
        <end position="172"/>
    </location>
</feature>